<dbReference type="InterPro" id="IPR002081">
    <property type="entry name" value="Cryptochrome/DNA_photolyase_1"/>
</dbReference>
<dbReference type="Proteomes" id="UP001629953">
    <property type="component" value="Unassembled WGS sequence"/>
</dbReference>
<dbReference type="InterPro" id="IPR006050">
    <property type="entry name" value="DNA_photolyase_N"/>
</dbReference>
<evidence type="ECO:0000256" key="4">
    <source>
        <dbReference type="ARBA" id="ARBA00022630"/>
    </source>
</evidence>
<dbReference type="PANTHER" id="PTHR11455:SF9">
    <property type="entry name" value="CRYPTOCHROME CIRCADIAN CLOCK 5 ISOFORM X1"/>
    <property type="match status" value="1"/>
</dbReference>
<comment type="similarity">
    <text evidence="3">Belongs to the DNA photolyase class-1 family.</text>
</comment>
<evidence type="ECO:0000256" key="2">
    <source>
        <dbReference type="ARBA" id="ARBA00001974"/>
    </source>
</evidence>
<dbReference type="RefSeq" id="WP_408624252.1">
    <property type="nucleotide sequence ID" value="NZ_JBEQCT010000006.1"/>
</dbReference>
<protein>
    <submittedName>
        <fullName evidence="9">FAD-binding domain-containing protein</fullName>
    </submittedName>
</protein>
<keyword evidence="5 7" id="KW-0274">FAD</keyword>
<comment type="similarity">
    <text evidence="7">Belongs to the DNA photolyase family.</text>
</comment>
<dbReference type="PROSITE" id="PS51645">
    <property type="entry name" value="PHR_CRY_ALPHA_BETA"/>
    <property type="match status" value="1"/>
</dbReference>
<dbReference type="Gene3D" id="3.40.50.620">
    <property type="entry name" value="HUPs"/>
    <property type="match status" value="1"/>
</dbReference>
<evidence type="ECO:0000256" key="3">
    <source>
        <dbReference type="ARBA" id="ARBA00005862"/>
    </source>
</evidence>
<comment type="caution">
    <text evidence="9">The sequence shown here is derived from an EMBL/GenBank/DDBJ whole genome shotgun (WGS) entry which is preliminary data.</text>
</comment>
<sequence>MATLVWLRHELRTFDNPLFDKAIGYNEPIYACYLITPSQWQCQHHSPRRNQYVYQRLIALRQELRELNIPLVVINADDYAQTSSVLSQLCLSLSIKQVIVGEEYGVWERQRDAKVECQLREHNIHSEWLTTQVFFKPGSIVSAAKQQPYKVFTPFANAWRQRLSREGAHPSAAVALATPIADINQGLNDAQLHQLAEGPSDWPVSEATVLAHLGHFIKNIVSTYQQHRDYPNLPATSRLSPALAHGIFSPAQAVSLLQREYADQCFDPKTGPGCWLNELIWREFYIHLLAQFDSISYGVAFKPTTRAIQWDNHADYLTAWQQGKTGIPIVDAGMRQLNAIGWMHNRVRMICASFLCKNLWLDWRLGERYFMEQLIDGHLAANNGGWQWSASTGTDAAPYFRVFNPVSQSQKFDPEGAYIRRWVEELASLAGKAIHQPSEHDCVRLGYPTPIVDLKSSRKRAIEQFAAQTRQTTHEH</sequence>
<evidence type="ECO:0000259" key="8">
    <source>
        <dbReference type="PROSITE" id="PS51645"/>
    </source>
</evidence>
<dbReference type="PANTHER" id="PTHR11455">
    <property type="entry name" value="CRYPTOCHROME"/>
    <property type="match status" value="1"/>
</dbReference>
<dbReference type="PROSITE" id="PS00691">
    <property type="entry name" value="DNA_PHOTOLYASES_1_2"/>
    <property type="match status" value="1"/>
</dbReference>
<reference evidence="9 10" key="1">
    <citation type="journal article" date="2013" name="Int. J. Syst. Evol. Microbiol.">
        <title>Celerinatantimonas yamalensis sp. nov., a cold-adapted diazotrophic bacterium from a cold permafrost brine.</title>
        <authorList>
            <person name="Shcherbakova V."/>
            <person name="Chuvilskaya N."/>
            <person name="Rivkina E."/>
            <person name="Demidov N."/>
            <person name="Uchaeva V."/>
            <person name="Suetin S."/>
            <person name="Suzina N."/>
            <person name="Gilichinsky D."/>
        </authorList>
    </citation>
    <scope>NUCLEOTIDE SEQUENCE [LARGE SCALE GENOMIC DNA]</scope>
    <source>
        <strain evidence="9 10">C7</strain>
    </source>
</reference>
<dbReference type="PRINTS" id="PR00147">
    <property type="entry name" value="DNAPHOTLYASE"/>
</dbReference>
<dbReference type="InterPro" id="IPR018394">
    <property type="entry name" value="DNA_photolyase_1_CS_C"/>
</dbReference>
<dbReference type="Pfam" id="PF00875">
    <property type="entry name" value="DNA_photolyase"/>
    <property type="match status" value="1"/>
</dbReference>
<evidence type="ECO:0000256" key="7">
    <source>
        <dbReference type="RuleBase" id="RU004182"/>
    </source>
</evidence>
<keyword evidence="10" id="KW-1185">Reference proteome</keyword>
<feature type="domain" description="Photolyase/cryptochrome alpha/beta" evidence="8">
    <location>
        <begin position="1"/>
        <end position="134"/>
    </location>
</feature>
<dbReference type="Pfam" id="PF03441">
    <property type="entry name" value="FAD_binding_7"/>
    <property type="match status" value="1"/>
</dbReference>
<dbReference type="InterPro" id="IPR036134">
    <property type="entry name" value="Crypto/Photolyase_FAD-like_sf"/>
</dbReference>
<keyword evidence="6 7" id="KW-0157">Chromophore</keyword>
<comment type="cofactor">
    <cofactor evidence="1">
        <name>(6R)-5,10-methylene-5,6,7,8-tetrahydrofolate</name>
        <dbReference type="ChEBI" id="CHEBI:15636"/>
    </cofactor>
</comment>
<dbReference type="Gene3D" id="1.25.40.80">
    <property type="match status" value="1"/>
</dbReference>
<dbReference type="InterPro" id="IPR036155">
    <property type="entry name" value="Crypto/Photolyase_N_sf"/>
</dbReference>
<dbReference type="SUPFAM" id="SSF48173">
    <property type="entry name" value="Cryptochrome/photolyase FAD-binding domain"/>
    <property type="match status" value="1"/>
</dbReference>
<organism evidence="9 10">
    <name type="scientific">Celerinatantimonas yamalensis</name>
    <dbReference type="NCBI Taxonomy" id="559956"/>
    <lineage>
        <taxon>Bacteria</taxon>
        <taxon>Pseudomonadati</taxon>
        <taxon>Pseudomonadota</taxon>
        <taxon>Gammaproteobacteria</taxon>
        <taxon>Celerinatantimonadaceae</taxon>
        <taxon>Celerinatantimonas</taxon>
    </lineage>
</organism>
<dbReference type="InterPro" id="IPR005101">
    <property type="entry name" value="Cryptochr/Photolyase_FAD-bd"/>
</dbReference>
<gene>
    <name evidence="9" type="ORF">ABUE30_13155</name>
</gene>
<dbReference type="PROSITE" id="PS00394">
    <property type="entry name" value="DNA_PHOTOLYASES_1_1"/>
    <property type="match status" value="1"/>
</dbReference>
<proteinExistence type="inferred from homology"/>
<name>A0ABW9G9W8_9GAMM</name>
<evidence type="ECO:0000256" key="5">
    <source>
        <dbReference type="ARBA" id="ARBA00022827"/>
    </source>
</evidence>
<evidence type="ECO:0000313" key="9">
    <source>
        <dbReference type="EMBL" id="MFM2485993.1"/>
    </source>
</evidence>
<dbReference type="InterPro" id="IPR014729">
    <property type="entry name" value="Rossmann-like_a/b/a_fold"/>
</dbReference>
<evidence type="ECO:0000256" key="6">
    <source>
        <dbReference type="ARBA" id="ARBA00022991"/>
    </source>
</evidence>
<keyword evidence="4 7" id="KW-0285">Flavoprotein</keyword>
<evidence type="ECO:0000256" key="1">
    <source>
        <dbReference type="ARBA" id="ARBA00001932"/>
    </source>
</evidence>
<comment type="cofactor">
    <cofactor evidence="2">
        <name>FAD</name>
        <dbReference type="ChEBI" id="CHEBI:57692"/>
    </cofactor>
</comment>
<dbReference type="EMBL" id="JBEQCT010000006">
    <property type="protein sequence ID" value="MFM2485993.1"/>
    <property type="molecule type" value="Genomic_DNA"/>
</dbReference>
<evidence type="ECO:0000313" key="10">
    <source>
        <dbReference type="Proteomes" id="UP001629953"/>
    </source>
</evidence>
<accession>A0ABW9G9W8</accession>
<dbReference type="Gene3D" id="1.10.579.10">
    <property type="entry name" value="DNA Cyclobutane Dipyrimidine Photolyase, subunit A, domain 3"/>
    <property type="match status" value="1"/>
</dbReference>
<dbReference type="SUPFAM" id="SSF52425">
    <property type="entry name" value="Cryptochrome/photolyase, N-terminal domain"/>
    <property type="match status" value="1"/>
</dbReference>